<comment type="caution">
    <text evidence="1">The sequence shown here is derived from an EMBL/GenBank/DDBJ whole genome shotgun (WGS) entry which is preliminary data.</text>
</comment>
<reference evidence="1 2" key="1">
    <citation type="submission" date="2024-07" db="EMBL/GenBank/DDBJ databases">
        <authorList>
            <person name="Akdeniz Z."/>
        </authorList>
    </citation>
    <scope>NUCLEOTIDE SEQUENCE [LARGE SCALE GENOMIC DNA]</scope>
</reference>
<name>A0ABP1J658_9EUKA</name>
<gene>
    <name evidence="1" type="ORF">HINF_LOCUS33531</name>
</gene>
<organism evidence="1 2">
    <name type="scientific">Hexamita inflata</name>
    <dbReference type="NCBI Taxonomy" id="28002"/>
    <lineage>
        <taxon>Eukaryota</taxon>
        <taxon>Metamonada</taxon>
        <taxon>Diplomonadida</taxon>
        <taxon>Hexamitidae</taxon>
        <taxon>Hexamitinae</taxon>
        <taxon>Hexamita</taxon>
    </lineage>
</organism>
<evidence type="ECO:0000313" key="1">
    <source>
        <dbReference type="EMBL" id="CAL6030654.1"/>
    </source>
</evidence>
<dbReference type="EMBL" id="CAXDID020000117">
    <property type="protein sequence ID" value="CAL6030654.1"/>
    <property type="molecule type" value="Genomic_DNA"/>
</dbReference>
<sequence length="170" mass="20183">MLQTSHFKLDLRYIIRKYSLQFKLYLRTAQNKKIMFKESMRRLLNILNSVKFVKQNILIFFQQVISIELFTFKRLKMTSTKNDRHDIFFCGRLALYLQFINRLIQGSAKQKNGSSSQIFNYTRGNQQFVTPPNNLTNVSDTLKSDVQRNKNRSFQNIEQQCLEKGSIQPK</sequence>
<evidence type="ECO:0000313" key="2">
    <source>
        <dbReference type="Proteomes" id="UP001642409"/>
    </source>
</evidence>
<keyword evidence="2" id="KW-1185">Reference proteome</keyword>
<dbReference type="Proteomes" id="UP001642409">
    <property type="component" value="Unassembled WGS sequence"/>
</dbReference>
<protein>
    <submittedName>
        <fullName evidence="1">Hypothetical_protein</fullName>
    </submittedName>
</protein>
<accession>A0ABP1J658</accession>
<proteinExistence type="predicted"/>